<organism evidence="1">
    <name type="scientific">hydrothermal vent metagenome</name>
    <dbReference type="NCBI Taxonomy" id="652676"/>
    <lineage>
        <taxon>unclassified sequences</taxon>
        <taxon>metagenomes</taxon>
        <taxon>ecological metagenomes</taxon>
    </lineage>
</organism>
<name>A0A3B0XP79_9ZZZZ</name>
<evidence type="ECO:0000313" key="1">
    <source>
        <dbReference type="EMBL" id="VAW57954.1"/>
    </source>
</evidence>
<sequence>MMSIVIMGVWINWINQVSELENEADTWHTNAIQKNSKEEAQTTELQSRILGKEDVRQLIFISFTIVHNKNRFKVEKIADLLDWLRNNPVCSNKSPGFFANQETLMHLCNAISAEAGTQLSRRKVTGTQAWNTLERISKTDKNGNKNIMPQYRMLDPVKIKTHINLLKFEYRNISKEKAQDNEYIKRFYIEAGSSLDKPGNICMSFGALMSFFQKTT</sequence>
<proteinExistence type="predicted"/>
<reference evidence="1" key="1">
    <citation type="submission" date="2018-06" db="EMBL/GenBank/DDBJ databases">
        <authorList>
            <person name="Zhirakovskaya E."/>
        </authorList>
    </citation>
    <scope>NUCLEOTIDE SEQUENCE</scope>
</reference>
<dbReference type="EMBL" id="UOFG01000007">
    <property type="protein sequence ID" value="VAW57954.1"/>
    <property type="molecule type" value="Genomic_DNA"/>
</dbReference>
<gene>
    <name evidence="1" type="ORF">MNBD_GAMMA11-1445</name>
</gene>
<dbReference type="AlphaFoldDB" id="A0A3B0XP79"/>
<protein>
    <submittedName>
        <fullName evidence="1">Uncharacterized protein</fullName>
    </submittedName>
</protein>
<accession>A0A3B0XP79</accession>